<feature type="transmembrane region" description="Helical" evidence="10">
    <location>
        <begin position="539"/>
        <end position="558"/>
    </location>
</feature>
<keyword evidence="12" id="KW-1185">Reference proteome</keyword>
<proteinExistence type="inferred from homology"/>
<comment type="pathway">
    <text evidence="2">Glycolipid biosynthesis; glycosylphosphatidylinositol-anchor biosynthesis.</text>
</comment>
<protein>
    <recommendedName>
        <fullName evidence="13">GPI transamidase component PIG-S</fullName>
    </recommendedName>
</protein>
<evidence type="ECO:0000256" key="2">
    <source>
        <dbReference type="ARBA" id="ARBA00004687"/>
    </source>
</evidence>
<comment type="subcellular location">
    <subcellularLocation>
        <location evidence="1">Endoplasmic reticulum membrane</location>
        <topology evidence="1">Multi-pass membrane protein</topology>
    </subcellularLocation>
</comment>
<evidence type="ECO:0000256" key="3">
    <source>
        <dbReference type="ARBA" id="ARBA00005316"/>
    </source>
</evidence>
<keyword evidence="6" id="KW-0256">Endoplasmic reticulum</keyword>
<dbReference type="PANTHER" id="PTHR21072">
    <property type="entry name" value="GPI TRANSAMIDASE COMPONENT PIG-S"/>
    <property type="match status" value="1"/>
</dbReference>
<keyword evidence="5 10" id="KW-0812">Transmembrane</keyword>
<comment type="caution">
    <text evidence="11">The sequence shown here is derived from an EMBL/GenBank/DDBJ whole genome shotgun (WGS) entry which is preliminary data.</text>
</comment>
<evidence type="ECO:0000256" key="4">
    <source>
        <dbReference type="ARBA" id="ARBA00022502"/>
    </source>
</evidence>
<keyword evidence="8 10" id="KW-0472">Membrane</keyword>
<accession>A0A9P4TU01</accession>
<evidence type="ECO:0000256" key="10">
    <source>
        <dbReference type="SAM" id="Phobius"/>
    </source>
</evidence>
<dbReference type="Pfam" id="PF10510">
    <property type="entry name" value="PIG-S"/>
    <property type="match status" value="1"/>
</dbReference>
<evidence type="ECO:0000313" key="12">
    <source>
        <dbReference type="Proteomes" id="UP000800235"/>
    </source>
</evidence>
<dbReference type="Proteomes" id="UP000800235">
    <property type="component" value="Unassembled WGS sequence"/>
</dbReference>
<evidence type="ECO:0008006" key="13">
    <source>
        <dbReference type="Google" id="ProtNLM"/>
    </source>
</evidence>
<dbReference type="GO" id="GO:0016255">
    <property type="term" value="P:attachment of GPI anchor to protein"/>
    <property type="evidence" value="ECO:0007669"/>
    <property type="project" value="InterPro"/>
</dbReference>
<dbReference type="AlphaFoldDB" id="A0A9P4TU01"/>
<keyword evidence="9" id="KW-0325">Glycoprotein</keyword>
<reference evidence="11" key="1">
    <citation type="journal article" date="2020" name="Stud. Mycol.">
        <title>101 Dothideomycetes genomes: a test case for predicting lifestyles and emergence of pathogens.</title>
        <authorList>
            <person name="Haridas S."/>
            <person name="Albert R."/>
            <person name="Binder M."/>
            <person name="Bloem J."/>
            <person name="Labutti K."/>
            <person name="Salamov A."/>
            <person name="Andreopoulos B."/>
            <person name="Baker S."/>
            <person name="Barry K."/>
            <person name="Bills G."/>
            <person name="Bluhm B."/>
            <person name="Cannon C."/>
            <person name="Castanera R."/>
            <person name="Culley D."/>
            <person name="Daum C."/>
            <person name="Ezra D."/>
            <person name="Gonzalez J."/>
            <person name="Henrissat B."/>
            <person name="Kuo A."/>
            <person name="Liang C."/>
            <person name="Lipzen A."/>
            <person name="Lutzoni F."/>
            <person name="Magnuson J."/>
            <person name="Mondo S."/>
            <person name="Nolan M."/>
            <person name="Ohm R."/>
            <person name="Pangilinan J."/>
            <person name="Park H.-J."/>
            <person name="Ramirez L."/>
            <person name="Alfaro M."/>
            <person name="Sun H."/>
            <person name="Tritt A."/>
            <person name="Yoshinaga Y."/>
            <person name="Zwiers L.-H."/>
            <person name="Turgeon B."/>
            <person name="Goodwin S."/>
            <person name="Spatafora J."/>
            <person name="Crous P."/>
            <person name="Grigoriev I."/>
        </authorList>
    </citation>
    <scope>NUCLEOTIDE SEQUENCE</scope>
    <source>
        <strain evidence="11">CBS 130266</strain>
    </source>
</reference>
<dbReference type="GO" id="GO:0042765">
    <property type="term" value="C:GPI-anchor transamidase complex"/>
    <property type="evidence" value="ECO:0007669"/>
    <property type="project" value="InterPro"/>
</dbReference>
<sequence length="570" mass="62163">MAAMSAPSPIMEEEPLFPPVHAVHAKKSHKEPPPETSEAIFRRRMILLSFWAVAVFLGLPIWWKTTTVYRAQLPVGRMLEWGDGKVCKPTFPLRIAVEAPSLPVQESQHLIRTTQHALDDLNDFSAHHLRLLLSGPAQNASAVGATNSVPVSKITTPKDGESDKEDIALTIKLLLGESGTTPRSSLHPYKPTLDVYYSPNQIPSTSSTASPLANFIAAELQSLFNEEQATLAHLLASTASQPPQIKSISPEMADFLAKRKTRSFKYSPTYHLTFSLFTPTSTPSNWDIEGALETYLSPLLESLSSISNFTVDSQVQIYATLSPSISGPEFDEEKGVWTLKKEDLSGFVNAAEWPLSPSIGAGPTINFIIYVPSVEQSPLVIRENGGSSWLVPQWGGVQILNNPSTSTNTLSKEDLRPALQIFSTQLLSLLGLPSTPASLPLRLSTLSRIHSASLLFSASSTLGALARLTKTLPSIAIPDTVAHDVEMTMKYLQAACDGLKEGAFGKALENARNAEGSAERAFFERSMVGQVYFPDEHKVAVYLPLLGPVAVPLVMAVVKEFKLWRKSRRG</sequence>
<dbReference type="PANTHER" id="PTHR21072:SF13">
    <property type="entry name" value="GPI TRANSAMIDASE COMPONENT PIG-S"/>
    <property type="match status" value="1"/>
</dbReference>
<dbReference type="EMBL" id="MU007103">
    <property type="protein sequence ID" value="KAF2421036.1"/>
    <property type="molecule type" value="Genomic_DNA"/>
</dbReference>
<keyword evidence="7 10" id="KW-1133">Transmembrane helix</keyword>
<gene>
    <name evidence="11" type="ORF">EJ08DRAFT_653604</name>
</gene>
<dbReference type="InterPro" id="IPR019540">
    <property type="entry name" value="PtdIno-glycan_biosynth_class_S"/>
</dbReference>
<evidence type="ECO:0000256" key="8">
    <source>
        <dbReference type="ARBA" id="ARBA00023136"/>
    </source>
</evidence>
<keyword evidence="4" id="KW-0337">GPI-anchor biosynthesis</keyword>
<evidence type="ECO:0000256" key="7">
    <source>
        <dbReference type="ARBA" id="ARBA00022989"/>
    </source>
</evidence>
<evidence type="ECO:0000256" key="6">
    <source>
        <dbReference type="ARBA" id="ARBA00022824"/>
    </source>
</evidence>
<evidence type="ECO:0000313" key="11">
    <source>
        <dbReference type="EMBL" id="KAF2421036.1"/>
    </source>
</evidence>
<evidence type="ECO:0000256" key="1">
    <source>
        <dbReference type="ARBA" id="ARBA00004477"/>
    </source>
</evidence>
<dbReference type="OrthoDB" id="28748at2759"/>
<organism evidence="11 12">
    <name type="scientific">Tothia fuscella</name>
    <dbReference type="NCBI Taxonomy" id="1048955"/>
    <lineage>
        <taxon>Eukaryota</taxon>
        <taxon>Fungi</taxon>
        <taxon>Dikarya</taxon>
        <taxon>Ascomycota</taxon>
        <taxon>Pezizomycotina</taxon>
        <taxon>Dothideomycetes</taxon>
        <taxon>Pleosporomycetidae</taxon>
        <taxon>Venturiales</taxon>
        <taxon>Cylindrosympodiaceae</taxon>
        <taxon>Tothia</taxon>
    </lineage>
</organism>
<evidence type="ECO:0000256" key="5">
    <source>
        <dbReference type="ARBA" id="ARBA00022692"/>
    </source>
</evidence>
<comment type="similarity">
    <text evidence="3">Belongs to the PIGS family.</text>
</comment>
<evidence type="ECO:0000256" key="9">
    <source>
        <dbReference type="ARBA" id="ARBA00023180"/>
    </source>
</evidence>
<name>A0A9P4TU01_9PEZI</name>
<feature type="transmembrane region" description="Helical" evidence="10">
    <location>
        <begin position="45"/>
        <end position="63"/>
    </location>
</feature>
<dbReference type="GO" id="GO:0006506">
    <property type="term" value="P:GPI anchor biosynthetic process"/>
    <property type="evidence" value="ECO:0007669"/>
    <property type="project" value="UniProtKB-KW"/>
</dbReference>